<evidence type="ECO:0000313" key="2">
    <source>
        <dbReference type="EMBL" id="GAF70053.1"/>
    </source>
</evidence>
<proteinExistence type="predicted"/>
<comment type="caution">
    <text evidence="2">The sequence shown here is derived from an EMBL/GenBank/DDBJ whole genome shotgun (WGS) entry which is preliminary data.</text>
</comment>
<protein>
    <submittedName>
        <fullName evidence="2">Uncharacterized protein</fullName>
    </submittedName>
</protein>
<gene>
    <name evidence="2" type="ORF">S01H1_15032</name>
</gene>
<dbReference type="AlphaFoldDB" id="X0RMP3"/>
<feature type="non-terminal residue" evidence="2">
    <location>
        <position position="1"/>
    </location>
</feature>
<name>X0RMP3_9ZZZZ</name>
<accession>X0RMP3</accession>
<sequence>GSCALGMHTDQVVATPGLPQRGPDSRLPGFG</sequence>
<reference evidence="2" key="1">
    <citation type="journal article" date="2014" name="Front. Microbiol.">
        <title>High frequency of phylogenetically diverse reductive dehalogenase-homologous genes in deep subseafloor sedimentary metagenomes.</title>
        <authorList>
            <person name="Kawai M."/>
            <person name="Futagami T."/>
            <person name="Toyoda A."/>
            <person name="Takaki Y."/>
            <person name="Nishi S."/>
            <person name="Hori S."/>
            <person name="Arai W."/>
            <person name="Tsubouchi T."/>
            <person name="Morono Y."/>
            <person name="Uchiyama I."/>
            <person name="Ito T."/>
            <person name="Fujiyama A."/>
            <person name="Inagaki F."/>
            <person name="Takami H."/>
        </authorList>
    </citation>
    <scope>NUCLEOTIDE SEQUENCE</scope>
    <source>
        <strain evidence="2">Expedition CK06-06</strain>
    </source>
</reference>
<evidence type="ECO:0000256" key="1">
    <source>
        <dbReference type="SAM" id="MobiDB-lite"/>
    </source>
</evidence>
<feature type="region of interest" description="Disordered" evidence="1">
    <location>
        <begin position="1"/>
        <end position="31"/>
    </location>
</feature>
<organism evidence="2">
    <name type="scientific">marine sediment metagenome</name>
    <dbReference type="NCBI Taxonomy" id="412755"/>
    <lineage>
        <taxon>unclassified sequences</taxon>
        <taxon>metagenomes</taxon>
        <taxon>ecological metagenomes</taxon>
    </lineage>
</organism>
<dbReference type="EMBL" id="BARS01007843">
    <property type="protein sequence ID" value="GAF70053.1"/>
    <property type="molecule type" value="Genomic_DNA"/>
</dbReference>